<reference evidence="1" key="1">
    <citation type="journal article" date="2019" name="Sci. Rep.">
        <title>Draft genome of Tanacetum cinerariifolium, the natural source of mosquito coil.</title>
        <authorList>
            <person name="Yamashiro T."/>
            <person name="Shiraishi A."/>
            <person name="Satake H."/>
            <person name="Nakayama K."/>
        </authorList>
    </citation>
    <scope>NUCLEOTIDE SEQUENCE</scope>
</reference>
<dbReference type="EMBL" id="BKCJ011099009">
    <property type="protein sequence ID" value="GFC85253.1"/>
    <property type="molecule type" value="Genomic_DNA"/>
</dbReference>
<evidence type="ECO:0000313" key="1">
    <source>
        <dbReference type="EMBL" id="GFC85253.1"/>
    </source>
</evidence>
<proteinExistence type="predicted"/>
<sequence length="103" mass="11584">MILESVEQGPLLWPSVEVEGVTRLLESVEQVEQGPLIWPSVKVEGVTRLKKYSELLAAETIQADCDVKATNIILQGLPLEVYALVSTHKVAKKLWERIQMLMQ</sequence>
<name>A0A699RHM0_TANCI</name>
<protein>
    <submittedName>
        <fullName evidence="1">Uncharacterized protein</fullName>
    </submittedName>
</protein>
<comment type="caution">
    <text evidence="1">The sequence shown here is derived from an EMBL/GenBank/DDBJ whole genome shotgun (WGS) entry which is preliminary data.</text>
</comment>
<gene>
    <name evidence="1" type="ORF">Tci_857223</name>
</gene>
<dbReference type="AlphaFoldDB" id="A0A699RHM0"/>
<accession>A0A699RHM0</accession>
<organism evidence="1">
    <name type="scientific">Tanacetum cinerariifolium</name>
    <name type="common">Dalmatian daisy</name>
    <name type="synonym">Chrysanthemum cinerariifolium</name>
    <dbReference type="NCBI Taxonomy" id="118510"/>
    <lineage>
        <taxon>Eukaryota</taxon>
        <taxon>Viridiplantae</taxon>
        <taxon>Streptophyta</taxon>
        <taxon>Embryophyta</taxon>
        <taxon>Tracheophyta</taxon>
        <taxon>Spermatophyta</taxon>
        <taxon>Magnoliopsida</taxon>
        <taxon>eudicotyledons</taxon>
        <taxon>Gunneridae</taxon>
        <taxon>Pentapetalae</taxon>
        <taxon>asterids</taxon>
        <taxon>campanulids</taxon>
        <taxon>Asterales</taxon>
        <taxon>Asteraceae</taxon>
        <taxon>Asteroideae</taxon>
        <taxon>Anthemideae</taxon>
        <taxon>Anthemidinae</taxon>
        <taxon>Tanacetum</taxon>
    </lineage>
</organism>